<dbReference type="EMBL" id="AY543546">
    <property type="protein sequence ID" value="AAT07350.1"/>
    <property type="molecule type" value="Genomic_DNA"/>
</dbReference>
<gene>
    <name evidence="12" type="primary">env</name>
</gene>
<dbReference type="GO" id="GO:0055036">
    <property type="term" value="C:virion membrane"/>
    <property type="evidence" value="ECO:0007669"/>
    <property type="project" value="UniProtKB-SubCell"/>
</dbReference>
<feature type="domain" description="Human immunodeficiency virus 1 envelope glycoprotein Gp120" evidence="11">
    <location>
        <begin position="1"/>
        <end position="61"/>
    </location>
</feature>
<evidence type="ECO:0000256" key="8">
    <source>
        <dbReference type="ARBA" id="ARBA00023157"/>
    </source>
</evidence>
<feature type="non-terminal residue" evidence="12">
    <location>
        <position position="183"/>
    </location>
</feature>
<comment type="subcellular location">
    <subcellularLocation>
        <location evidence="1">Virion membrane</location>
    </subcellularLocation>
</comment>
<dbReference type="Gene3D" id="2.170.40.20">
    <property type="entry name" value="Human immunodeficiency virus 1, Gp160, envelope glycoprotein"/>
    <property type="match status" value="1"/>
</dbReference>
<dbReference type="GO" id="GO:0019031">
    <property type="term" value="C:viral envelope"/>
    <property type="evidence" value="ECO:0007669"/>
    <property type="project" value="UniProtKB-KW"/>
</dbReference>
<evidence type="ECO:0000256" key="9">
    <source>
        <dbReference type="ARBA" id="ARBA00023180"/>
    </source>
</evidence>
<dbReference type="InterPro" id="IPR000777">
    <property type="entry name" value="HIV1_Gp120"/>
</dbReference>
<organismHost>
    <name type="scientific">Homo sapiens</name>
    <name type="common">Human</name>
    <dbReference type="NCBI Taxonomy" id="9606"/>
</organismHost>
<evidence type="ECO:0000256" key="10">
    <source>
        <dbReference type="ARBA" id="ARBA00023296"/>
    </source>
</evidence>
<keyword evidence="2" id="KW-1168">Fusion of virus membrane with host membrane</keyword>
<organism evidence="12">
    <name type="scientific">Human immunodeficiency virus type 1</name>
    <name type="common">HIV-1</name>
    <dbReference type="NCBI Taxonomy" id="11676"/>
    <lineage>
        <taxon>Viruses</taxon>
        <taxon>Riboviria</taxon>
        <taxon>Pararnavirae</taxon>
        <taxon>Artverviricota</taxon>
        <taxon>Revtraviricetes</taxon>
        <taxon>Ortervirales</taxon>
        <taxon>Retroviridae</taxon>
        <taxon>Orthoretrovirinae</taxon>
        <taxon>Lentivirus</taxon>
        <taxon>Lentivirus humimdef1</taxon>
    </lineage>
</organism>
<keyword evidence="9" id="KW-0325">Glycoprotein</keyword>
<dbReference type="GO" id="GO:0039663">
    <property type="term" value="P:membrane fusion involved in viral entry into host cell"/>
    <property type="evidence" value="ECO:0007669"/>
    <property type="project" value="UniProtKB-KW"/>
</dbReference>
<dbReference type="InterPro" id="IPR036377">
    <property type="entry name" value="Gp120_core_sf"/>
</dbReference>
<evidence type="ECO:0000256" key="1">
    <source>
        <dbReference type="ARBA" id="ARBA00004182"/>
    </source>
</evidence>
<evidence type="ECO:0000256" key="3">
    <source>
        <dbReference type="ARBA" id="ARBA00022581"/>
    </source>
</evidence>
<keyword evidence="6" id="KW-0946">Virion</keyword>
<proteinExistence type="predicted"/>
<dbReference type="SUPFAM" id="SSF56502">
    <property type="entry name" value="gp120 core"/>
    <property type="match status" value="1"/>
</dbReference>
<evidence type="ECO:0000256" key="6">
    <source>
        <dbReference type="ARBA" id="ARBA00022844"/>
    </source>
</evidence>
<sequence>IKPVVSTQLLLNGSLAEGEIVIRSENINDNTKNIIVHLNTPVTINCTRPNNNTRKSVRIGARAQPFLMQQVTYWGVIKDKHIVMVSRTGMEPRLLKTKVLTIKGLTFKTKTIILCLTSLRRGSKNSNPPVLLGEKIFLLQYIKLVNIVGQRTLPIMALLMRQMIINSPVQNKTNVNMWQKVGQ</sequence>
<keyword evidence="12" id="KW-0261">Viral envelope protein</keyword>
<name>Q698V3_HV1</name>
<dbReference type="GO" id="GO:0046718">
    <property type="term" value="P:symbiont entry into host cell"/>
    <property type="evidence" value="ECO:0007669"/>
    <property type="project" value="UniProtKB-KW"/>
</dbReference>
<evidence type="ECO:0000256" key="7">
    <source>
        <dbReference type="ARBA" id="ARBA00023136"/>
    </source>
</evidence>
<keyword evidence="3" id="KW-0945">Host-virus interaction</keyword>
<feature type="non-terminal residue" evidence="12">
    <location>
        <position position="1"/>
    </location>
</feature>
<protein>
    <submittedName>
        <fullName evidence="12">Envelope glycoprotein</fullName>
    </submittedName>
</protein>
<evidence type="ECO:0000256" key="2">
    <source>
        <dbReference type="ARBA" id="ARBA00022506"/>
    </source>
</evidence>
<dbReference type="GO" id="GO:0019062">
    <property type="term" value="P:virion attachment to host cell"/>
    <property type="evidence" value="ECO:0007669"/>
    <property type="project" value="UniProtKB-KW"/>
</dbReference>
<keyword evidence="4" id="KW-1162">Viral penetration into host cytoplasm</keyword>
<evidence type="ECO:0000259" key="11">
    <source>
        <dbReference type="Pfam" id="PF00516"/>
    </source>
</evidence>
<evidence type="ECO:0000313" key="12">
    <source>
        <dbReference type="EMBL" id="AAT07350.1"/>
    </source>
</evidence>
<keyword evidence="10" id="KW-1160">Virus entry into host cell</keyword>
<dbReference type="Pfam" id="PF00516">
    <property type="entry name" value="GP120"/>
    <property type="match status" value="1"/>
</dbReference>
<keyword evidence="7" id="KW-0472">Membrane</keyword>
<keyword evidence="5" id="KW-1161">Viral attachment to host cell</keyword>
<accession>Q698V3</accession>
<evidence type="ECO:0000256" key="5">
    <source>
        <dbReference type="ARBA" id="ARBA00022804"/>
    </source>
</evidence>
<reference evidence="12" key="1">
    <citation type="journal article" date="2004" name="J. Acquir. Immune Defic. Syndr. Hum. Retrovirol.">
        <title>Genetic Diversity of HIV Type 1 in Rural Eastern Cameroon.</title>
        <authorList>
            <person name="Ndembi N."/>
            <person name="Takehisa J."/>
            <person name="Zekeng L."/>
            <person name="Kobayashi E."/>
            <person name="Ngansop C."/>
            <person name="Songok E.M."/>
            <person name="Kageyama S."/>
            <person name="Takemura T."/>
            <person name="Ido E."/>
            <person name="Hayami M."/>
            <person name="Kaptue L."/>
            <person name="Ichimura H."/>
        </authorList>
    </citation>
    <scope>NUCLEOTIDE SEQUENCE</scope>
    <source>
        <strain evidence="12">01CM 2214</strain>
    </source>
</reference>
<evidence type="ECO:0000256" key="4">
    <source>
        <dbReference type="ARBA" id="ARBA00022595"/>
    </source>
</evidence>
<keyword evidence="8" id="KW-1015">Disulfide bond</keyword>